<dbReference type="PRINTS" id="PR00463">
    <property type="entry name" value="EP450I"/>
</dbReference>
<evidence type="ECO:0000256" key="1">
    <source>
        <dbReference type="ARBA" id="ARBA00001971"/>
    </source>
</evidence>
<reference evidence="6" key="1">
    <citation type="submission" date="2019-10" db="EMBL/GenBank/DDBJ databases">
        <title>Complete Genome Sequence of Bradyrhizobium betae type strain PL7HG1T.</title>
        <authorList>
            <person name="Bromfield E.S.P."/>
            <person name="Cloutier S."/>
        </authorList>
    </citation>
    <scope>NUCLEOTIDE SEQUENCE [LARGE SCALE GENOMIC DNA]</scope>
    <source>
        <strain evidence="6">PL7HG1</strain>
    </source>
</reference>
<dbReference type="GO" id="GO:0020037">
    <property type="term" value="F:heme binding"/>
    <property type="evidence" value="ECO:0007669"/>
    <property type="project" value="InterPro"/>
</dbReference>
<organism evidence="5 6">
    <name type="scientific">Bradyrhizobium betae</name>
    <dbReference type="NCBI Taxonomy" id="244734"/>
    <lineage>
        <taxon>Bacteria</taxon>
        <taxon>Pseudomonadati</taxon>
        <taxon>Pseudomonadota</taxon>
        <taxon>Alphaproteobacteria</taxon>
        <taxon>Hyphomicrobiales</taxon>
        <taxon>Nitrobacteraceae</taxon>
        <taxon>Bradyrhizobium</taxon>
    </lineage>
</organism>
<dbReference type="KEGG" id="bbet:F8237_15825"/>
<keyword evidence="4" id="KW-0503">Monooxygenase</keyword>
<dbReference type="GO" id="GO:0005506">
    <property type="term" value="F:iron ion binding"/>
    <property type="evidence" value="ECO:0007669"/>
    <property type="project" value="InterPro"/>
</dbReference>
<evidence type="ECO:0000256" key="2">
    <source>
        <dbReference type="ARBA" id="ARBA00010617"/>
    </source>
</evidence>
<comment type="similarity">
    <text evidence="2 4">Belongs to the cytochrome P450 family.</text>
</comment>
<name>A0A5P6P679_9BRAD</name>
<dbReference type="AlphaFoldDB" id="A0A5P6P679"/>
<keyword evidence="3 4" id="KW-0408">Iron</keyword>
<dbReference type="SUPFAM" id="SSF48264">
    <property type="entry name" value="Cytochrome P450"/>
    <property type="match status" value="1"/>
</dbReference>
<evidence type="ECO:0000313" key="6">
    <source>
        <dbReference type="Proteomes" id="UP000325641"/>
    </source>
</evidence>
<dbReference type="InterPro" id="IPR017972">
    <property type="entry name" value="Cyt_P450_CS"/>
</dbReference>
<dbReference type="PROSITE" id="PS00086">
    <property type="entry name" value="CYTOCHROME_P450"/>
    <property type="match status" value="1"/>
</dbReference>
<sequence length="455" mass="51239">MNIASVRRPIVPPTPPRAPDDMSFLGRVALLRQNMIATWGQRAYEEDVIKGRFFLQHSFILNRPDAIRHVLLSNYENYTRTPAGIRMLRPVLGEGLLIAEGQAWTFQRRTLAPAFTPRATANLVPHMTAVLDETIAKLDAQSGAPVDLREIMQRMTLEIAGRTMFSFGMDRHGPALRNFVVEYGERLGRPYFLDMLLPVSWPSPMDFPRARFRKRWTEFVAMLIAERRAMGKKDGAPPRDLFDLMDAARDPETGKGFSDEQLVDEVATMILAGHETTATALFWALYLLALDPDTQEEVASETRGEHLDSMADIDRQKLTRAVIDETMRLYPPAFLVARAAREKDNAAGVEIGKGDIIMIAPWLLHRHEKLWDQPNAFIPKRFMSKEASDRFAYLPFGAGPRVCIGAPFAQAESVLALARLIGAFRVELADSIPVIPHGVVTTQPDRSPPFRITRR</sequence>
<dbReference type="GO" id="GO:0016705">
    <property type="term" value="F:oxidoreductase activity, acting on paired donors, with incorporation or reduction of molecular oxygen"/>
    <property type="evidence" value="ECO:0007669"/>
    <property type="project" value="InterPro"/>
</dbReference>
<dbReference type="PANTHER" id="PTHR24305:SF166">
    <property type="entry name" value="CYTOCHROME P450 12A4, MITOCHONDRIAL-RELATED"/>
    <property type="match status" value="1"/>
</dbReference>
<keyword evidence="3 4" id="KW-0349">Heme</keyword>
<proteinExistence type="inferred from homology"/>
<dbReference type="Gene3D" id="1.10.630.10">
    <property type="entry name" value="Cytochrome P450"/>
    <property type="match status" value="1"/>
</dbReference>
<dbReference type="PRINTS" id="PR00385">
    <property type="entry name" value="P450"/>
</dbReference>
<protein>
    <submittedName>
        <fullName evidence="5">Cytochrome P450</fullName>
    </submittedName>
</protein>
<dbReference type="InterPro" id="IPR002401">
    <property type="entry name" value="Cyt_P450_E_grp-I"/>
</dbReference>
<evidence type="ECO:0000256" key="3">
    <source>
        <dbReference type="PIRSR" id="PIRSR602401-1"/>
    </source>
</evidence>
<dbReference type="EMBL" id="CP044543">
    <property type="protein sequence ID" value="QFI73745.1"/>
    <property type="molecule type" value="Genomic_DNA"/>
</dbReference>
<dbReference type="OrthoDB" id="9764248at2"/>
<dbReference type="InterPro" id="IPR001128">
    <property type="entry name" value="Cyt_P450"/>
</dbReference>
<dbReference type="InterPro" id="IPR050121">
    <property type="entry name" value="Cytochrome_P450_monoxygenase"/>
</dbReference>
<dbReference type="RefSeq" id="WP_151646017.1">
    <property type="nucleotide sequence ID" value="NZ_CP044543.1"/>
</dbReference>
<dbReference type="GO" id="GO:0004497">
    <property type="term" value="F:monooxygenase activity"/>
    <property type="evidence" value="ECO:0007669"/>
    <property type="project" value="UniProtKB-KW"/>
</dbReference>
<keyword evidence="3 4" id="KW-0479">Metal-binding</keyword>
<dbReference type="PANTHER" id="PTHR24305">
    <property type="entry name" value="CYTOCHROME P450"/>
    <property type="match status" value="1"/>
</dbReference>
<dbReference type="InterPro" id="IPR036396">
    <property type="entry name" value="Cyt_P450_sf"/>
</dbReference>
<evidence type="ECO:0000313" key="5">
    <source>
        <dbReference type="EMBL" id="QFI73745.1"/>
    </source>
</evidence>
<feature type="binding site" description="axial binding residue" evidence="3">
    <location>
        <position position="403"/>
    </location>
    <ligand>
        <name>heme</name>
        <dbReference type="ChEBI" id="CHEBI:30413"/>
    </ligand>
    <ligandPart>
        <name>Fe</name>
        <dbReference type="ChEBI" id="CHEBI:18248"/>
    </ligandPart>
</feature>
<keyword evidence="4" id="KW-0560">Oxidoreductase</keyword>
<dbReference type="Pfam" id="PF00067">
    <property type="entry name" value="p450"/>
    <property type="match status" value="1"/>
</dbReference>
<evidence type="ECO:0000256" key="4">
    <source>
        <dbReference type="RuleBase" id="RU000461"/>
    </source>
</evidence>
<gene>
    <name evidence="5" type="ORF">F8237_15825</name>
</gene>
<dbReference type="Proteomes" id="UP000325641">
    <property type="component" value="Chromosome"/>
</dbReference>
<accession>A0A5P6P679</accession>
<comment type="cofactor">
    <cofactor evidence="1 3">
        <name>heme</name>
        <dbReference type="ChEBI" id="CHEBI:30413"/>
    </cofactor>
</comment>